<protein>
    <submittedName>
        <fullName evidence="3">SAM-dependent methyltransferase</fullName>
    </submittedName>
</protein>
<dbReference type="SUPFAM" id="SSF53335">
    <property type="entry name" value="S-adenosyl-L-methionine-dependent methyltransferases"/>
    <property type="match status" value="1"/>
</dbReference>
<feature type="domain" description="THUMP-like" evidence="1">
    <location>
        <begin position="322"/>
        <end position="392"/>
    </location>
</feature>
<dbReference type="RefSeq" id="WP_014083926.1">
    <property type="nucleotide sequence ID" value="NZ_CBCSFI010000041.1"/>
</dbReference>
<dbReference type="Pfam" id="PF18096">
    <property type="entry name" value="Thump_like"/>
    <property type="match status" value="1"/>
</dbReference>
<comment type="caution">
    <text evidence="3">The sequence shown here is derived from an EMBL/GenBank/DDBJ whole genome shotgun (WGS) entry which is preliminary data.</text>
</comment>
<dbReference type="Gene3D" id="1.10.10.1110">
    <property type="entry name" value="Methyltransferase PG1098, N-terminal domain"/>
    <property type="match status" value="1"/>
</dbReference>
<gene>
    <name evidence="3" type="ORF">B0A77_02845</name>
</gene>
<dbReference type="Pfam" id="PF22013">
    <property type="entry name" value="PG_1098_Fer"/>
    <property type="match status" value="1"/>
</dbReference>
<evidence type="ECO:0000313" key="3">
    <source>
        <dbReference type="EMBL" id="PDS26265.1"/>
    </source>
</evidence>
<dbReference type="GO" id="GO:0008168">
    <property type="term" value="F:methyltransferase activity"/>
    <property type="evidence" value="ECO:0007669"/>
    <property type="project" value="UniProtKB-KW"/>
</dbReference>
<organism evidence="3 4">
    <name type="scientific">Flavobacterium branchiophilum</name>
    <dbReference type="NCBI Taxonomy" id="55197"/>
    <lineage>
        <taxon>Bacteria</taxon>
        <taxon>Pseudomonadati</taxon>
        <taxon>Bacteroidota</taxon>
        <taxon>Flavobacteriia</taxon>
        <taxon>Flavobacteriales</taxon>
        <taxon>Flavobacteriaceae</taxon>
        <taxon>Flavobacterium</taxon>
    </lineage>
</organism>
<dbReference type="InterPro" id="IPR041497">
    <property type="entry name" value="Thump-like"/>
</dbReference>
<sequence>MDISTILLPDIQRFITNNIGKEVSQLALQKNPFPEVDWPSILNQIAAKTKAKHKLPTFFNAQNIIFPSKIAVEQTSSEITALYKSRIVSGKSMIDLSGGFGVDTYFFSKKVNHIIHCEINESLSLIAKNNFKALNQTNIIGYNGDSTVILEQLNQQFDWIYIDPSRRHESKGKVFLLKDCVPNVAENLDFYFKYSNNILIKTATLLDITAGLKELHFVKNIHVVALDNEVKELLWEIQNNYTGNITIKTINITKNEEITFDFYNDSNEDYALYNLPQKYIYEPNAAIMKSGGFQAICTAFQVPKLHQNSHLYTSNELITFPGRIFKVENVFVYQKNELKKYIENQKMNVSCRNFPESVDVIKKKWKIKDGGNSYCFFTTNLNNQKIVLICTKI</sequence>
<evidence type="ECO:0000259" key="1">
    <source>
        <dbReference type="Pfam" id="PF18096"/>
    </source>
</evidence>
<evidence type="ECO:0000259" key="2">
    <source>
        <dbReference type="Pfam" id="PF22013"/>
    </source>
</evidence>
<dbReference type="EMBL" id="PCMW01000018">
    <property type="protein sequence ID" value="PDS26265.1"/>
    <property type="molecule type" value="Genomic_DNA"/>
</dbReference>
<feature type="domain" description="PG-1098 ferredoxin-like" evidence="2">
    <location>
        <begin position="279"/>
        <end position="321"/>
    </location>
</feature>
<dbReference type="Proteomes" id="UP000220828">
    <property type="component" value="Unassembled WGS sequence"/>
</dbReference>
<dbReference type="OMA" id="IYIDPSR"/>
<dbReference type="AlphaFoldDB" id="A0A2H3KDX8"/>
<reference evidence="3 4" key="1">
    <citation type="submission" date="2017-09" db="EMBL/GenBank/DDBJ databases">
        <title>Whole genomes of Flavobacteriaceae.</title>
        <authorList>
            <person name="Stine C."/>
            <person name="Li C."/>
            <person name="Tadesse D."/>
        </authorList>
    </citation>
    <scope>NUCLEOTIDE SEQUENCE [LARGE SCALE GENOMIC DNA]</scope>
    <source>
        <strain evidence="3 4">ATCC 35036</strain>
    </source>
</reference>
<dbReference type="InterPro" id="IPR029063">
    <property type="entry name" value="SAM-dependent_MTases_sf"/>
</dbReference>
<keyword evidence="3" id="KW-0489">Methyltransferase</keyword>
<accession>A0A2H3KDX8</accession>
<dbReference type="OrthoDB" id="1000417at2"/>
<dbReference type="InterPro" id="IPR054168">
    <property type="entry name" value="PG_1098_Fer"/>
</dbReference>
<proteinExistence type="predicted"/>
<dbReference type="Gene3D" id="3.40.50.150">
    <property type="entry name" value="Vaccinia Virus protein VP39"/>
    <property type="match status" value="1"/>
</dbReference>
<dbReference type="GO" id="GO:0032259">
    <property type="term" value="P:methylation"/>
    <property type="evidence" value="ECO:0007669"/>
    <property type="project" value="UniProtKB-KW"/>
</dbReference>
<name>A0A2H3KDX8_9FLAO</name>
<keyword evidence="3" id="KW-0808">Transferase</keyword>
<evidence type="ECO:0000313" key="4">
    <source>
        <dbReference type="Proteomes" id="UP000220828"/>
    </source>
</evidence>